<protein>
    <submittedName>
        <fullName evidence="2">Uncharacterized protein</fullName>
    </submittedName>
</protein>
<dbReference type="WBParaSite" id="SVE_0944200.1">
    <property type="protein sequence ID" value="SVE_0944200.1"/>
    <property type="gene ID" value="SVE_0944200"/>
</dbReference>
<name>A0A0K0FK78_STRVS</name>
<sequence length="279" mass="32457">MAYYRESSPIPGYTGHIPGSKFHIGGGINRKGIVNNDHKIIVEDFSSRISNDFDNFSIVDKLKNDESKLPSMLNFEIDKHENKKIYMDDENDNKMRQIFSEIPSYRKGSISSNRSVVSKISKKSNNSMELSPNKNEFESNKVDNASFLNSERKSIEKFPYEEVRRPMTVGRERKEKLKKKMEKMKSTGIWDKKPIPYDEKETSVIDNIPEMKNNPFDGAEKGWWSEGQALINMKNKKKNQFNDNSYIDYQKIMIDGSNKYNSNYTDNSSIIYDFKNSEE</sequence>
<reference evidence="1" key="1">
    <citation type="submission" date="2014-07" db="EMBL/GenBank/DDBJ databases">
        <authorList>
            <person name="Martin A.A"/>
            <person name="De Silva N."/>
        </authorList>
    </citation>
    <scope>NUCLEOTIDE SEQUENCE</scope>
</reference>
<evidence type="ECO:0000313" key="1">
    <source>
        <dbReference type="Proteomes" id="UP000035680"/>
    </source>
</evidence>
<dbReference type="AlphaFoldDB" id="A0A0K0FK78"/>
<dbReference type="Proteomes" id="UP000035680">
    <property type="component" value="Unassembled WGS sequence"/>
</dbReference>
<reference evidence="2" key="2">
    <citation type="submission" date="2015-08" db="UniProtKB">
        <authorList>
            <consortium name="WormBaseParasite"/>
        </authorList>
    </citation>
    <scope>IDENTIFICATION</scope>
</reference>
<proteinExistence type="predicted"/>
<organism evidence="1 2">
    <name type="scientific">Strongyloides venezuelensis</name>
    <name type="common">Threadworm</name>
    <dbReference type="NCBI Taxonomy" id="75913"/>
    <lineage>
        <taxon>Eukaryota</taxon>
        <taxon>Metazoa</taxon>
        <taxon>Ecdysozoa</taxon>
        <taxon>Nematoda</taxon>
        <taxon>Chromadorea</taxon>
        <taxon>Rhabditida</taxon>
        <taxon>Tylenchina</taxon>
        <taxon>Panagrolaimomorpha</taxon>
        <taxon>Strongyloidoidea</taxon>
        <taxon>Strongyloididae</taxon>
        <taxon>Strongyloides</taxon>
    </lineage>
</organism>
<evidence type="ECO:0000313" key="2">
    <source>
        <dbReference type="WBParaSite" id="SVE_0944200.1"/>
    </source>
</evidence>
<keyword evidence="1" id="KW-1185">Reference proteome</keyword>
<accession>A0A0K0FK78</accession>